<feature type="compositionally biased region" description="Basic residues" evidence="1">
    <location>
        <begin position="47"/>
        <end position="57"/>
    </location>
</feature>
<feature type="compositionally biased region" description="Polar residues" evidence="1">
    <location>
        <begin position="89"/>
        <end position="98"/>
    </location>
</feature>
<protein>
    <submittedName>
        <fullName evidence="2">Uncharacterized protein</fullName>
    </submittedName>
</protein>
<evidence type="ECO:0000256" key="1">
    <source>
        <dbReference type="SAM" id="MobiDB-lite"/>
    </source>
</evidence>
<feature type="compositionally biased region" description="Low complexity" evidence="1">
    <location>
        <begin position="76"/>
        <end position="87"/>
    </location>
</feature>
<feature type="compositionally biased region" description="Polar residues" evidence="1">
    <location>
        <begin position="203"/>
        <end position="212"/>
    </location>
</feature>
<feature type="compositionally biased region" description="Basic and acidic residues" evidence="1">
    <location>
        <begin position="230"/>
        <end position="240"/>
    </location>
</feature>
<reference evidence="2" key="1">
    <citation type="submission" date="2023-11" db="EMBL/GenBank/DDBJ databases">
        <authorList>
            <person name="Alioto T."/>
            <person name="Alioto T."/>
            <person name="Gomez Garrido J."/>
        </authorList>
    </citation>
    <scope>NUCLEOTIDE SEQUENCE</scope>
</reference>
<feature type="region of interest" description="Disordered" evidence="1">
    <location>
        <begin position="1"/>
        <end position="271"/>
    </location>
</feature>
<proteinExistence type="predicted"/>
<gene>
    <name evidence="2" type="ORF">LECACI_7A000245</name>
</gene>
<evidence type="ECO:0000313" key="3">
    <source>
        <dbReference type="Proteomes" id="UP001296104"/>
    </source>
</evidence>
<keyword evidence="3" id="KW-1185">Reference proteome</keyword>
<organism evidence="2 3">
    <name type="scientific">Lecanosticta acicola</name>
    <dbReference type="NCBI Taxonomy" id="111012"/>
    <lineage>
        <taxon>Eukaryota</taxon>
        <taxon>Fungi</taxon>
        <taxon>Dikarya</taxon>
        <taxon>Ascomycota</taxon>
        <taxon>Pezizomycotina</taxon>
        <taxon>Dothideomycetes</taxon>
        <taxon>Dothideomycetidae</taxon>
        <taxon>Mycosphaerellales</taxon>
        <taxon>Mycosphaerellaceae</taxon>
        <taxon>Lecanosticta</taxon>
    </lineage>
</organism>
<dbReference type="AlphaFoldDB" id="A0AAI8W1Y0"/>
<sequence>MTTHEYTVASASQLTGAKSPPSSPDDDAASIEGFQAMDKANKDKSKLQRRSAVRRSVRFTPSTVNTEEEQGDGFTSSRSASSSSGSSPAPVTSETAPTPTKGKDDSLEFLMPARYSPQPNCSANRDPSPAFSSSGSGKSHVSVPERVKEYEGYLTTPKKHERRIPTTKADLAVDTDVSHKRNSSTASSSSRRKKKGDIYFTPTEVTQSQIFLSSPKPSPTMPDEQTVTSQDKEKGGEVKTPRASLSRPPSAIYVGHGPVDAPTSRAPRRTTDEKLTISPLQLDQLIAALVKSSTVQKHVRKHWWDAEDIPDDQTVVSYTSITTPTLTSASTLYSRPNENFVNEGSFPETQPDIEARDFARIDTSCYENKKLPLPPAAATVPFGGVALTDPKVHGSPIRYISRTYRVGANVVSIGSCSFVNVPYGSDVECALRIEPPSNINKNCKVMLQCVNQVVDRKTGKKTYLLVADVDVTEIFTKAALAELAQLTETPREQIELVASPTSSSAGGIPPPLQSPDIDWTALADELQATAHLADTLDNALRALADLQRETCSMQTLTLLSELDRIRDGHEDFVILKATAHHENGVPSNVRLPWVSRRLYQDWYVKDGAPGASEAARGFQREIVGLVARRAMMTGGGGGEGFHAGVMWEETRLGVRCVPLLSESAEGKADVWVVFIQGESLLV</sequence>
<evidence type="ECO:0000313" key="2">
    <source>
        <dbReference type="EMBL" id="CAK3756734.1"/>
    </source>
</evidence>
<comment type="caution">
    <text evidence="2">The sequence shown here is derived from an EMBL/GenBank/DDBJ whole genome shotgun (WGS) entry which is preliminary data.</text>
</comment>
<dbReference type="Proteomes" id="UP001296104">
    <property type="component" value="Unassembled WGS sequence"/>
</dbReference>
<accession>A0AAI8W1Y0</accession>
<feature type="compositionally biased region" description="Low complexity" evidence="1">
    <location>
        <begin position="132"/>
        <end position="142"/>
    </location>
</feature>
<name>A0AAI8W1Y0_9PEZI</name>
<feature type="compositionally biased region" description="Polar residues" evidence="1">
    <location>
        <begin position="1"/>
        <end position="16"/>
    </location>
</feature>
<dbReference type="EMBL" id="CAVMBE010000001">
    <property type="protein sequence ID" value="CAK3756734.1"/>
    <property type="molecule type" value="Genomic_DNA"/>
</dbReference>